<dbReference type="RefSeq" id="XP_011095652.1">
    <property type="nucleotide sequence ID" value="XM_011097350.2"/>
</dbReference>
<feature type="compositionally biased region" description="Basic and acidic residues" evidence="1">
    <location>
        <begin position="1108"/>
        <end position="1121"/>
    </location>
</feature>
<dbReference type="RefSeq" id="XP_020553871.1">
    <property type="nucleotide sequence ID" value="XM_020698212.1"/>
</dbReference>
<gene>
    <name evidence="3 4 5 6" type="primary">LOC105175040</name>
</gene>
<dbReference type="KEGG" id="sind:105175040"/>
<dbReference type="RefSeq" id="XP_011095653.1">
    <property type="nucleotide sequence ID" value="XM_011097351.2"/>
</dbReference>
<protein>
    <submittedName>
        <fullName evidence="3">Uncharacterized protein LOC105175040 isoform X1</fullName>
    </submittedName>
</protein>
<feature type="region of interest" description="Disordered" evidence="1">
    <location>
        <begin position="380"/>
        <end position="434"/>
    </location>
</feature>
<keyword evidence="2" id="KW-1185">Reference proteome</keyword>
<reference evidence="3 4" key="1">
    <citation type="submission" date="2025-04" db="UniProtKB">
        <authorList>
            <consortium name="RefSeq"/>
        </authorList>
    </citation>
    <scope>IDENTIFICATION</scope>
</reference>
<evidence type="ECO:0000313" key="6">
    <source>
        <dbReference type="RefSeq" id="XP_020553871.1"/>
    </source>
</evidence>
<feature type="compositionally biased region" description="Low complexity" evidence="1">
    <location>
        <begin position="17"/>
        <end position="28"/>
    </location>
</feature>
<feature type="compositionally biased region" description="Polar residues" evidence="1">
    <location>
        <begin position="739"/>
        <end position="748"/>
    </location>
</feature>
<feature type="region of interest" description="Disordered" evidence="1">
    <location>
        <begin position="1"/>
        <end position="36"/>
    </location>
</feature>
<dbReference type="RefSeq" id="XP_011095651.1">
    <property type="nucleotide sequence ID" value="XM_011097349.2"/>
</dbReference>
<name>A0A6I9UMG9_SESIN</name>
<feature type="compositionally biased region" description="Basic and acidic residues" evidence="1">
    <location>
        <begin position="1130"/>
        <end position="1142"/>
    </location>
</feature>
<dbReference type="PANTHER" id="PTHR35767">
    <property type="entry name" value="HAPLESS PROTEIN"/>
    <property type="match status" value="1"/>
</dbReference>
<feature type="region of interest" description="Disordered" evidence="1">
    <location>
        <begin position="685"/>
        <end position="712"/>
    </location>
</feature>
<feature type="region of interest" description="Disordered" evidence="1">
    <location>
        <begin position="726"/>
        <end position="748"/>
    </location>
</feature>
<dbReference type="OrthoDB" id="1929441at2759"/>
<accession>A0A6I9UMG9</accession>
<dbReference type="Gene3D" id="3.30.160.60">
    <property type="entry name" value="Classic Zinc Finger"/>
    <property type="match status" value="1"/>
</dbReference>
<organism evidence="2 4">
    <name type="scientific">Sesamum indicum</name>
    <name type="common">Oriental sesame</name>
    <name type="synonym">Sesamum orientale</name>
    <dbReference type="NCBI Taxonomy" id="4182"/>
    <lineage>
        <taxon>Eukaryota</taxon>
        <taxon>Viridiplantae</taxon>
        <taxon>Streptophyta</taxon>
        <taxon>Embryophyta</taxon>
        <taxon>Tracheophyta</taxon>
        <taxon>Spermatophyta</taxon>
        <taxon>Magnoliopsida</taxon>
        <taxon>eudicotyledons</taxon>
        <taxon>Gunneridae</taxon>
        <taxon>Pentapetalae</taxon>
        <taxon>asterids</taxon>
        <taxon>lamiids</taxon>
        <taxon>Lamiales</taxon>
        <taxon>Pedaliaceae</taxon>
        <taxon>Sesamum</taxon>
    </lineage>
</organism>
<dbReference type="GeneID" id="105175040"/>
<feature type="compositionally biased region" description="Basic and acidic residues" evidence="1">
    <location>
        <begin position="393"/>
        <end position="402"/>
    </location>
</feature>
<feature type="compositionally biased region" description="Basic residues" evidence="1">
    <location>
        <begin position="403"/>
        <end position="422"/>
    </location>
</feature>
<evidence type="ECO:0000313" key="3">
    <source>
        <dbReference type="RefSeq" id="XP_011095651.1"/>
    </source>
</evidence>
<feature type="region of interest" description="Disordered" evidence="1">
    <location>
        <begin position="1101"/>
        <end position="1156"/>
    </location>
</feature>
<evidence type="ECO:0000313" key="2">
    <source>
        <dbReference type="Proteomes" id="UP000504604"/>
    </source>
</evidence>
<evidence type="ECO:0000313" key="5">
    <source>
        <dbReference type="RefSeq" id="XP_011095653.1"/>
    </source>
</evidence>
<feature type="compositionally biased region" description="Pro residues" evidence="1">
    <location>
        <begin position="1"/>
        <end position="12"/>
    </location>
</feature>
<dbReference type="Proteomes" id="UP000504604">
    <property type="component" value="Linkage group LG12"/>
</dbReference>
<proteinExistence type="predicted"/>
<sequence length="1471" mass="161987">MLSTENPPPDLPCPCEISQLKSSSSNVSSDERGSDHNNLHQLEVDLLKSGLDDNNHPLPQFSIRDYVFNTRGKDIKNNWPFSQKNLQLCLKYGVKDVLPPFQSLDSLRNPSIVKCAVENIRYSDVKLSELSNHGVGQNLGVNIENIKSSGSEEDLEVPSSTISQSCSDINSVAPVKTLCLEPEAEYSLGSHKEKPRSAVQVSNKVESNIQQNPVKKCRLIVKLNNIAESKSNEDLAANASVVSETMASKVCPVCKTFSSSSNTTLNAHIDQCLSGESTIKWTTNSKVIKHRIKPRKTRLMVDIYETAQHCTLEDLDRRNGTNWASNFGSPVQDFKVCAEEKHKKAYSSVNIEDINEEGAVYIDSSGTKLRILSKLSDQPSISNAKYDSGPSELVKRDKESKFPSHKKKKYLVRKDKLPKHSPHGQGSCSQRSDHWLESTPYGQKSCLPTSDHCLEVNNGHPREFSPEGYKKEFTVPLTSYDQMKSGDFGMIKQWVGSKRTGLKKKFNLKHENRQPDKITKNLRVKCAVSSPISLPDTFMRSCASKSPVSSDENPILCSENHERKDNYNNTHDGYMEQPCQRKRPGVFLSKSQDCHGKKNHMVFSKFNVKQSRKDSFLVQEWHIDPPNGTENHVSFASNKRMGINISAATNTDSSFISSRLSHHHAFSAEGKEFASLRKTSLNHAISPGSKKFSSARKKPLSVRHASAPEAKKNLGRKHLNLKNTRPYYTSAGSDEEALPSQSAIHSQDSPTEILGENAAQMEKVSGMPLIDRTRVLKIQKKREGFIEIDKGDTTLKGSETSHESDHHGIRKNVDCFMGGNTPVNASTSLEEVEIRDQFVCEPTYKVADGETFVAFSKSLDSAFHGIAGPSDVECVSQHYSKAYEGHCPATLVLGGEQEMFCTDKVGKVCVTSNSHVVTEMGADESQGNYFVDVDPIPIPGPPGSFLPSPGRMGSEELQGNSSLTTCRIQSSEDDHGVVDMDSSDSPISALSAASNSVAARSDSVSIINLSVQSHVVPHETQCEIIGDRNNPVVQGSPPFKQAAIAERELNLHESRTNLAFPEVDTCEFKNIQPCCCSRKEGALQSGSLSYQESQLFRRRTMNPSSVLAKEKQVADDTENKTRSFSLTSEIIHEKEPAPESERNAANSPLGYAPELVSHNSEPKFQTCGDCESPSPSTSNPVLRLMGKNLMVINKDENPSPQTRPTQSRMVIEDPGLRFCFDNGLSTSNNRNEPHSHHHTLSRGPTIDNMQRSIPAQHFGFNSSDCLKLPANFRPQQLSVHPSTVMLSTRSFGANFSSSLQHREYTGGCNLTADQLGCKIRIETHSAYDIDKFRTPVPQLKTADSSGSKLKEIIVIDDSPENEVGLGIKRTRDQVNSEVGGSSVGITASMASRCDSNPFYSYQTRGYPVCTGSPVVHNGNIQVQPSKGMNANLSRWNCSPEGSNILQPNSLAASVPSTAHLRSSLYFSPGFS</sequence>
<evidence type="ECO:0000256" key="1">
    <source>
        <dbReference type="SAM" id="MobiDB-lite"/>
    </source>
</evidence>
<evidence type="ECO:0000313" key="4">
    <source>
        <dbReference type="RefSeq" id="XP_011095652.1"/>
    </source>
</evidence>
<dbReference type="Gramene" id="SIN_1014270.t">
    <property type="protein sequence ID" value="SIN_1014270.t"/>
    <property type="gene ID" value="SIN_1014270"/>
</dbReference>
<dbReference type="PANTHER" id="PTHR35767:SF1">
    <property type="entry name" value="HAPLESS PROTEIN"/>
    <property type="match status" value="1"/>
</dbReference>